<dbReference type="AlphaFoldDB" id="A0A059ZLJ6"/>
<sequence>MSSHRRSAVFAGLIAGLCLLPPAAGADVASDANRTRIELSTTEDYVVPATQLRAELAASAERDDPARAAAAVNASLQWASGILAKDPAVHWQNAGYQSLRVEVDKRPLWRVTGSLQLEAAPALLGPLLAHLQARLQIVSTQFVARAADHEEAERRAAAKALHTWRERAREACTALGLRWGGIESVRLSDRWQDNEPRPLVFAAARAGNPPAIPLGEGRKSRQVEVAGSAWCHP</sequence>
<name>A0A059ZLJ6_ACICK</name>
<feature type="chain" id="PRO_5001585213" description="DUF541 domain-containing protein" evidence="1">
    <location>
        <begin position="27"/>
        <end position="233"/>
    </location>
</feature>
<evidence type="ECO:0000313" key="3">
    <source>
        <dbReference type="Proteomes" id="UP000005522"/>
    </source>
</evidence>
<evidence type="ECO:0000256" key="1">
    <source>
        <dbReference type="SAM" id="SignalP"/>
    </source>
</evidence>
<keyword evidence="1" id="KW-0732">Signal</keyword>
<dbReference type="HOGENOM" id="CLU_1187860_0_0_6"/>
<dbReference type="RefSeq" id="WP_004869756.1">
    <property type="nucleotide sequence ID" value="NZ_CP005986.1"/>
</dbReference>
<reference evidence="2 3" key="1">
    <citation type="journal article" date="2009" name="J. Bacteriol.">
        <title>Draft genome sequence of the extremely acidophilic bacterium Acidithiobacillus caldus ATCC 51756 reveals metabolic versatility in the genus Acidithiobacillus.</title>
        <authorList>
            <person name="Valdes J."/>
            <person name="Quatrini R."/>
            <person name="Hallberg K."/>
            <person name="Dopson M."/>
            <person name="Valenzuela P.D."/>
            <person name="Holmes D.S."/>
        </authorList>
    </citation>
    <scope>NUCLEOTIDE SEQUENCE [LARGE SCALE GENOMIC DNA]</scope>
    <source>
        <strain evidence="3">ATCC 51756 / DSM 8584 / KU</strain>
    </source>
</reference>
<dbReference type="Proteomes" id="UP000005522">
    <property type="component" value="Chromosome"/>
</dbReference>
<dbReference type="KEGG" id="acz:Acaty_c0047"/>
<dbReference type="Pfam" id="PF04402">
    <property type="entry name" value="SIMPL"/>
    <property type="match status" value="1"/>
</dbReference>
<dbReference type="EMBL" id="CP005986">
    <property type="protein sequence ID" value="AIA53939.1"/>
    <property type="molecule type" value="Genomic_DNA"/>
</dbReference>
<proteinExistence type="predicted"/>
<protein>
    <recommendedName>
        <fullName evidence="4">DUF541 domain-containing protein</fullName>
    </recommendedName>
</protein>
<dbReference type="Gene3D" id="3.30.110.170">
    <property type="entry name" value="Protein of unknown function (DUF541), domain 1"/>
    <property type="match status" value="1"/>
</dbReference>
<evidence type="ECO:0000313" key="2">
    <source>
        <dbReference type="EMBL" id="AIA53939.1"/>
    </source>
</evidence>
<dbReference type="eggNOG" id="COG3471">
    <property type="taxonomic scope" value="Bacteria"/>
</dbReference>
<gene>
    <name evidence="2" type="ORF">Acaty_c0047</name>
</gene>
<evidence type="ECO:0008006" key="4">
    <source>
        <dbReference type="Google" id="ProtNLM"/>
    </source>
</evidence>
<feature type="signal peptide" evidence="1">
    <location>
        <begin position="1"/>
        <end position="26"/>
    </location>
</feature>
<dbReference type="InterPro" id="IPR007497">
    <property type="entry name" value="SIMPL/DUF541"/>
</dbReference>
<accession>A0A059ZLJ6</accession>
<organism evidence="2 3">
    <name type="scientific">Acidithiobacillus caldus (strain ATCC 51756 / DSM 8584 / KU)</name>
    <dbReference type="NCBI Taxonomy" id="637389"/>
    <lineage>
        <taxon>Bacteria</taxon>
        <taxon>Pseudomonadati</taxon>
        <taxon>Pseudomonadota</taxon>
        <taxon>Acidithiobacillia</taxon>
        <taxon>Acidithiobacillales</taxon>
        <taxon>Acidithiobacillaceae</taxon>
        <taxon>Acidithiobacillus</taxon>
    </lineage>
</organism>